<dbReference type="PANTHER" id="PTHR45772">
    <property type="entry name" value="CONSERVED COMPONENT OF ABC TRANSPORTER FOR NATURAL AMINO ACIDS-RELATED"/>
    <property type="match status" value="1"/>
</dbReference>
<dbReference type="EMBL" id="CP026995">
    <property type="protein sequence ID" value="QLH06607.1"/>
    <property type="molecule type" value="Genomic_DNA"/>
</dbReference>
<dbReference type="PANTHER" id="PTHR45772:SF9">
    <property type="entry name" value="CONSERVED COMPONENT OF ABC TRANSPORTER FOR NATURAL AMINO ACIDS"/>
    <property type="match status" value="1"/>
</dbReference>
<dbReference type="Pfam" id="PF12399">
    <property type="entry name" value="BCA_ABC_TP_C"/>
    <property type="match status" value="1"/>
</dbReference>
<name>A0A7D5M755_9ARCH</name>
<dbReference type="AlphaFoldDB" id="A0A7D5M755"/>
<evidence type="ECO:0000259" key="7">
    <source>
        <dbReference type="PROSITE" id="PS50893"/>
    </source>
</evidence>
<dbReference type="GO" id="GO:0005886">
    <property type="term" value="C:plasma membrane"/>
    <property type="evidence" value="ECO:0007669"/>
    <property type="project" value="TreeGrafter"/>
</dbReference>
<feature type="domain" description="ABC transporter" evidence="7">
    <location>
        <begin position="5"/>
        <end position="252"/>
    </location>
</feature>
<evidence type="ECO:0000256" key="3">
    <source>
        <dbReference type="ARBA" id="ARBA00022840"/>
    </source>
</evidence>
<dbReference type="Proteomes" id="UP000509478">
    <property type="component" value="Chromosome"/>
</dbReference>
<evidence type="ECO:0000313" key="8">
    <source>
        <dbReference type="EMBL" id="QLH06607.1"/>
    </source>
</evidence>
<evidence type="ECO:0000313" key="9">
    <source>
        <dbReference type="Proteomes" id="UP000509478"/>
    </source>
</evidence>
<organism evidence="8 9">
    <name type="scientific">Nitrosopumilus ureiphilus</name>
    <dbReference type="NCBI Taxonomy" id="1470067"/>
    <lineage>
        <taxon>Archaea</taxon>
        <taxon>Nitrososphaerota</taxon>
        <taxon>Nitrososphaeria</taxon>
        <taxon>Nitrosopumilales</taxon>
        <taxon>Nitrosopumilaceae</taxon>
        <taxon>Nitrosopumilus</taxon>
    </lineage>
</organism>
<accession>A0A7D5M755</accession>
<dbReference type="InterPro" id="IPR032823">
    <property type="entry name" value="BCA_ABC_TP_C"/>
</dbReference>
<dbReference type="KEGG" id="nue:C5F50_05630"/>
<dbReference type="GO" id="GO:0006865">
    <property type="term" value="P:amino acid transport"/>
    <property type="evidence" value="ECO:0007669"/>
    <property type="project" value="UniProtKB-KW"/>
</dbReference>
<dbReference type="CDD" id="cd03219">
    <property type="entry name" value="ABC_Mj1267_LivG_branched"/>
    <property type="match status" value="1"/>
</dbReference>
<dbReference type="FunFam" id="3.40.50.300:FF:000421">
    <property type="entry name" value="Branched-chain amino acid ABC transporter ATP-binding protein"/>
    <property type="match status" value="1"/>
</dbReference>
<evidence type="ECO:0000256" key="2">
    <source>
        <dbReference type="ARBA" id="ARBA00022741"/>
    </source>
</evidence>
<evidence type="ECO:0000256" key="1">
    <source>
        <dbReference type="ARBA" id="ARBA00022448"/>
    </source>
</evidence>
<keyword evidence="4" id="KW-0029">Amino-acid transport</keyword>
<gene>
    <name evidence="8" type="ORF">C5F50_05630</name>
</gene>
<keyword evidence="9" id="KW-1185">Reference proteome</keyword>
<evidence type="ECO:0000256" key="4">
    <source>
        <dbReference type="ARBA" id="ARBA00022970"/>
    </source>
</evidence>
<evidence type="ECO:0000256" key="6">
    <source>
        <dbReference type="ARBA" id="ARBA00072811"/>
    </source>
</evidence>
<reference evidence="8 9" key="1">
    <citation type="submission" date="2018-02" db="EMBL/GenBank/DDBJ databases">
        <title>Complete genome of Nitrosopumilus ureaphilus PS0.</title>
        <authorList>
            <person name="Qin W."/>
            <person name="Zheng Y."/>
            <person name="Stahl D.A."/>
        </authorList>
    </citation>
    <scope>NUCLEOTIDE SEQUENCE [LARGE SCALE GENOMIC DNA]</scope>
    <source>
        <strain evidence="8 9">PS0</strain>
    </source>
</reference>
<dbReference type="Pfam" id="PF00005">
    <property type="entry name" value="ABC_tran"/>
    <property type="match status" value="1"/>
</dbReference>
<dbReference type="InterPro" id="IPR051120">
    <property type="entry name" value="ABC_AA/LPS_Transport"/>
</dbReference>
<dbReference type="InterPro" id="IPR027417">
    <property type="entry name" value="P-loop_NTPase"/>
</dbReference>
<dbReference type="InterPro" id="IPR003593">
    <property type="entry name" value="AAA+_ATPase"/>
</dbReference>
<evidence type="ECO:0000256" key="5">
    <source>
        <dbReference type="ARBA" id="ARBA00056071"/>
    </source>
</evidence>
<dbReference type="GO" id="GO:0005524">
    <property type="term" value="F:ATP binding"/>
    <property type="evidence" value="ECO:0007669"/>
    <property type="project" value="UniProtKB-KW"/>
</dbReference>
<comment type="function">
    <text evidence="5">Probable component of a branched-chain amino-acid transport system.</text>
</comment>
<dbReference type="PROSITE" id="PS00211">
    <property type="entry name" value="ABC_TRANSPORTER_1"/>
    <property type="match status" value="1"/>
</dbReference>
<protein>
    <recommendedName>
        <fullName evidence="6">Probable branched-chain amino acid transport ATP-binding protein LivG</fullName>
    </recommendedName>
</protein>
<proteinExistence type="predicted"/>
<keyword evidence="1" id="KW-0813">Transport</keyword>
<dbReference type="InterPro" id="IPR003439">
    <property type="entry name" value="ABC_transporter-like_ATP-bd"/>
</dbReference>
<dbReference type="SMART" id="SM00382">
    <property type="entry name" value="AAA"/>
    <property type="match status" value="1"/>
</dbReference>
<dbReference type="SUPFAM" id="SSF52540">
    <property type="entry name" value="P-loop containing nucleoside triphosphate hydrolases"/>
    <property type="match status" value="1"/>
</dbReference>
<dbReference type="Gene3D" id="3.40.50.300">
    <property type="entry name" value="P-loop containing nucleotide triphosphate hydrolases"/>
    <property type="match status" value="1"/>
</dbReference>
<sequence>MMIILSISDIRKNFGGLTVLHGIDMELERGKLYQLIGPNGSGKTTLINVISGLLKPDSGKIVFEGNDITSKGLYDTFKTGLVRTWQVPQPFANLTTLENFLISSSNNSGESFLYAALKSKWRNDEEKITDEALEIMELVNLLSQKDTLSQNLSGGQQKLLELGRAMMSGVQMILMDEPIAGVNPTLAHEIFDKISKICKKQKITFLIVEHRLDIALQYADYIFAMNRGKIIAKGNPDDVIKHPEVIESYLGE</sequence>
<dbReference type="GO" id="GO:0016887">
    <property type="term" value="F:ATP hydrolysis activity"/>
    <property type="evidence" value="ECO:0007669"/>
    <property type="project" value="InterPro"/>
</dbReference>
<dbReference type="PROSITE" id="PS50893">
    <property type="entry name" value="ABC_TRANSPORTER_2"/>
    <property type="match status" value="1"/>
</dbReference>
<dbReference type="InterPro" id="IPR017871">
    <property type="entry name" value="ABC_transporter-like_CS"/>
</dbReference>
<keyword evidence="2" id="KW-0547">Nucleotide-binding</keyword>
<keyword evidence="3 8" id="KW-0067">ATP-binding</keyword>